<accession>A0ABV3PZZ2</accession>
<proteinExistence type="predicted"/>
<keyword evidence="2" id="KW-1185">Reference proteome</keyword>
<dbReference type="Proteomes" id="UP001556040">
    <property type="component" value="Unassembled WGS sequence"/>
</dbReference>
<comment type="caution">
    <text evidence="1">The sequence shown here is derived from an EMBL/GenBank/DDBJ whole genome shotgun (WGS) entry which is preliminary data.</text>
</comment>
<evidence type="ECO:0000313" key="1">
    <source>
        <dbReference type="EMBL" id="MEW9500436.1"/>
    </source>
</evidence>
<name>A0ABV3PZZ2_9BACL</name>
<organism evidence="1 2">
    <name type="scientific">Jeotgalibacillus marinus</name>
    <dbReference type="NCBI Taxonomy" id="86667"/>
    <lineage>
        <taxon>Bacteria</taxon>
        <taxon>Bacillati</taxon>
        <taxon>Bacillota</taxon>
        <taxon>Bacilli</taxon>
        <taxon>Bacillales</taxon>
        <taxon>Caryophanaceae</taxon>
        <taxon>Jeotgalibacillus</taxon>
    </lineage>
</organism>
<evidence type="ECO:0000313" key="2">
    <source>
        <dbReference type="Proteomes" id="UP001556040"/>
    </source>
</evidence>
<gene>
    <name evidence="1" type="ORF">AB1471_01330</name>
</gene>
<sequence>MIKIKKLVCLFLIAFFSFIFYMDITQGTIDQVVPVQSQTITGVEAIARPGDSLLTMLKRHDLLPSSVNVDQLSNEFSALNQGIAPHKIITGERYLLPIPN</sequence>
<evidence type="ECO:0008006" key="3">
    <source>
        <dbReference type="Google" id="ProtNLM"/>
    </source>
</evidence>
<dbReference type="RefSeq" id="WP_367777720.1">
    <property type="nucleotide sequence ID" value="NZ_JBFMIA010000001.1"/>
</dbReference>
<dbReference type="EMBL" id="JBFMIA010000001">
    <property type="protein sequence ID" value="MEW9500436.1"/>
    <property type="molecule type" value="Genomic_DNA"/>
</dbReference>
<reference evidence="1 2" key="1">
    <citation type="journal article" date="1979" name="Int. J. Syst. Evol. Microbiol.">
        <title>Bacillus globisporus subsp. marinus subsp. nov.</title>
        <authorList>
            <person name="Liu H."/>
        </authorList>
    </citation>
    <scope>NUCLEOTIDE SEQUENCE [LARGE SCALE GENOMIC DNA]</scope>
    <source>
        <strain evidence="1 2">DSM 1297</strain>
    </source>
</reference>
<protein>
    <recommendedName>
        <fullName evidence="3">LysM domain-containing protein</fullName>
    </recommendedName>
</protein>